<evidence type="ECO:0000256" key="2">
    <source>
        <dbReference type="ARBA" id="ARBA00022777"/>
    </source>
</evidence>
<evidence type="ECO:0000259" key="5">
    <source>
        <dbReference type="PROSITE" id="PS50109"/>
    </source>
</evidence>
<dbReference type="InterPro" id="IPR003594">
    <property type="entry name" value="HATPase_dom"/>
</dbReference>
<dbReference type="EMBL" id="CP109011">
    <property type="protein sequence ID" value="WUT42020.1"/>
    <property type="molecule type" value="Genomic_DNA"/>
</dbReference>
<keyword evidence="1" id="KW-0808">Transferase</keyword>
<dbReference type="Pfam" id="PF07730">
    <property type="entry name" value="HisKA_3"/>
    <property type="match status" value="1"/>
</dbReference>
<accession>A0ABZ1WQK4</accession>
<dbReference type="Pfam" id="PF02518">
    <property type="entry name" value="HATPase_c"/>
    <property type="match status" value="1"/>
</dbReference>
<keyword evidence="2 6" id="KW-0418">Kinase</keyword>
<dbReference type="Gene3D" id="3.30.565.10">
    <property type="entry name" value="Histidine kinase-like ATPase, C-terminal domain"/>
    <property type="match status" value="1"/>
</dbReference>
<evidence type="ECO:0000313" key="7">
    <source>
        <dbReference type="Proteomes" id="UP001432168"/>
    </source>
</evidence>
<dbReference type="InterPro" id="IPR011712">
    <property type="entry name" value="Sig_transdc_His_kin_sub3_dim/P"/>
</dbReference>
<evidence type="ECO:0000256" key="1">
    <source>
        <dbReference type="ARBA" id="ARBA00022679"/>
    </source>
</evidence>
<dbReference type="GeneID" id="95702566"/>
<dbReference type="GO" id="GO:0016301">
    <property type="term" value="F:kinase activity"/>
    <property type="evidence" value="ECO:0007669"/>
    <property type="project" value="UniProtKB-KW"/>
</dbReference>
<dbReference type="Proteomes" id="UP001432168">
    <property type="component" value="Chromosome"/>
</dbReference>
<keyword evidence="4" id="KW-0472">Membrane</keyword>
<dbReference type="PANTHER" id="PTHR24421">
    <property type="entry name" value="NITRATE/NITRITE SENSOR PROTEIN NARX-RELATED"/>
    <property type="match status" value="1"/>
</dbReference>
<reference evidence="6" key="1">
    <citation type="submission" date="2022-10" db="EMBL/GenBank/DDBJ databases">
        <title>The complete genomes of actinobacterial strains from the NBC collection.</title>
        <authorList>
            <person name="Joergensen T.S."/>
            <person name="Alvarez Arevalo M."/>
            <person name="Sterndorff E.B."/>
            <person name="Faurdal D."/>
            <person name="Vuksanovic O."/>
            <person name="Mourched A.-S."/>
            <person name="Charusanti P."/>
            <person name="Shaw S."/>
            <person name="Blin K."/>
            <person name="Weber T."/>
        </authorList>
    </citation>
    <scope>NUCLEOTIDE SEQUENCE</scope>
    <source>
        <strain evidence="6">NBC_00686</strain>
    </source>
</reference>
<dbReference type="Gene3D" id="1.20.5.1930">
    <property type="match status" value="1"/>
</dbReference>
<proteinExistence type="predicted"/>
<dbReference type="InterPro" id="IPR005467">
    <property type="entry name" value="His_kinase_dom"/>
</dbReference>
<evidence type="ECO:0000256" key="4">
    <source>
        <dbReference type="SAM" id="Phobius"/>
    </source>
</evidence>
<dbReference type="SMART" id="SM00387">
    <property type="entry name" value="HATPase_c"/>
    <property type="match status" value="1"/>
</dbReference>
<organism evidence="6 7">
    <name type="scientific">Streptomyces pseudovenezuelae</name>
    <dbReference type="NCBI Taxonomy" id="67350"/>
    <lineage>
        <taxon>Bacteria</taxon>
        <taxon>Bacillati</taxon>
        <taxon>Actinomycetota</taxon>
        <taxon>Actinomycetes</taxon>
        <taxon>Kitasatosporales</taxon>
        <taxon>Streptomycetaceae</taxon>
        <taxon>Streptomyces</taxon>
        <taxon>Streptomyces aurantiacus group</taxon>
    </lineage>
</organism>
<feature type="domain" description="Histidine kinase" evidence="5">
    <location>
        <begin position="87"/>
        <end position="280"/>
    </location>
</feature>
<keyword evidence="4" id="KW-0812">Transmembrane</keyword>
<sequence>MRMRGVLVLAALPIVLGLLGVMPRPTQLDLAVTASVVLCVLALMGQAWGRYPQWRREHPADEPEFPPALGERLVAAREDERNRLRDDLHDSLGPALASIRLRLDVAAERVAQPATRQLILDAAAETSRSVDDVRRIIDDLSPPELESEGLEGALLQLVHRAGVGGELQVRAQLPCSGPVRGLTPATELAAFRIAGEALTNVVRHARARTATVRLTAHDDGITLEVTDDGVGPPVGKARRRGVGLASMARRAEDVGGCCEVLRRPDGRPGTLVRVTLPRSEA</sequence>
<keyword evidence="3" id="KW-0902">Two-component regulatory system</keyword>
<dbReference type="CDD" id="cd16917">
    <property type="entry name" value="HATPase_UhpB-NarQ-NarX-like"/>
    <property type="match status" value="1"/>
</dbReference>
<keyword evidence="7" id="KW-1185">Reference proteome</keyword>
<gene>
    <name evidence="6" type="ORF">OG929_06930</name>
</gene>
<evidence type="ECO:0000313" key="6">
    <source>
        <dbReference type="EMBL" id="WUT42020.1"/>
    </source>
</evidence>
<feature type="transmembrane region" description="Helical" evidence="4">
    <location>
        <begin position="30"/>
        <end position="49"/>
    </location>
</feature>
<dbReference type="InterPro" id="IPR036890">
    <property type="entry name" value="HATPase_C_sf"/>
</dbReference>
<protein>
    <submittedName>
        <fullName evidence="6">Sensor histidine kinase</fullName>
    </submittedName>
</protein>
<keyword evidence="4" id="KW-1133">Transmembrane helix</keyword>
<name>A0ABZ1WQK4_9ACTN</name>
<dbReference type="RefSeq" id="WP_329260334.1">
    <property type="nucleotide sequence ID" value="NZ_CP107755.1"/>
</dbReference>
<dbReference type="PROSITE" id="PS50109">
    <property type="entry name" value="HIS_KIN"/>
    <property type="match status" value="1"/>
</dbReference>
<dbReference type="SUPFAM" id="SSF55874">
    <property type="entry name" value="ATPase domain of HSP90 chaperone/DNA topoisomerase II/histidine kinase"/>
    <property type="match status" value="1"/>
</dbReference>
<dbReference type="InterPro" id="IPR050482">
    <property type="entry name" value="Sensor_HK_TwoCompSys"/>
</dbReference>
<evidence type="ECO:0000256" key="3">
    <source>
        <dbReference type="ARBA" id="ARBA00023012"/>
    </source>
</evidence>